<dbReference type="GO" id="GO:0004842">
    <property type="term" value="F:ubiquitin-protein transferase activity"/>
    <property type="evidence" value="ECO:0007669"/>
    <property type="project" value="InterPro"/>
</dbReference>
<evidence type="ECO:0000256" key="2">
    <source>
        <dbReference type="PROSITE-ProRule" id="PRU00104"/>
    </source>
</evidence>
<proteinExistence type="predicted"/>
<dbReference type="AlphaFoldDB" id="A0A2G8JLZ9"/>
<feature type="domain" description="HECT" evidence="3">
    <location>
        <begin position="114"/>
        <end position="143"/>
    </location>
</feature>
<protein>
    <recommendedName>
        <fullName evidence="3">HECT domain-containing protein</fullName>
    </recommendedName>
</protein>
<accession>A0A2G8JLZ9</accession>
<sequence length="412" mass="46253">DHSPSISLISVQYNSVHREHNTDTSNHSMVVSFPQLESGNAMEGDDDDTIPVVTDSDSELIEVDIPSAVRSSTPRLATTDLMSRCVEQLGLLTEERRILVSRSTILQDAITMYAIGDLAHYTLHVTFQGEIGEDVGGLSREFFTTFWRAVAPMYFQGTYSVVPYTTLRPMSQLSSAQTWHAIGSIFSHGFVLLGYIPPLLSDATVSYLLSGRIPSRRLISDSFLNTLSESDRALLTHNNIHLNEGTILRLNTFFSQYNLQQRITNNNINAIIQRASEISVIERPYFAMTCMREGMVQAHPTVWNSVSQEEVNQALSSRQVSSQTFIAALRPDYSEGAYRNNEELIMQWLEQVINTYSSAELGTLLHYISGSDVFTGDLSYLLIVMRKRKVGLAQTPVTINSIYPGTFFRMMY</sequence>
<evidence type="ECO:0000259" key="3">
    <source>
        <dbReference type="PROSITE" id="PS50237"/>
    </source>
</evidence>
<dbReference type="OrthoDB" id="6157278at2759"/>
<dbReference type="EMBL" id="MRZV01001617">
    <property type="protein sequence ID" value="PIK36784.1"/>
    <property type="molecule type" value="Genomic_DNA"/>
</dbReference>
<comment type="caution">
    <text evidence="2">Lacks conserved residue(s) required for the propagation of feature annotation.</text>
</comment>
<comment type="caution">
    <text evidence="4">The sequence shown here is derived from an EMBL/GenBank/DDBJ whole genome shotgun (WGS) entry which is preliminary data.</text>
</comment>
<keyword evidence="1 2" id="KW-0833">Ubl conjugation pathway</keyword>
<dbReference type="Proteomes" id="UP000230750">
    <property type="component" value="Unassembled WGS sequence"/>
</dbReference>
<name>A0A2G8JLZ9_STIJA</name>
<evidence type="ECO:0000313" key="4">
    <source>
        <dbReference type="EMBL" id="PIK36784.1"/>
    </source>
</evidence>
<evidence type="ECO:0000313" key="5">
    <source>
        <dbReference type="Proteomes" id="UP000230750"/>
    </source>
</evidence>
<dbReference type="Gene3D" id="3.90.1750.10">
    <property type="entry name" value="Hect, E3 ligase catalytic domains"/>
    <property type="match status" value="1"/>
</dbReference>
<gene>
    <name evidence="4" type="ORF">BSL78_26377</name>
</gene>
<evidence type="ECO:0000256" key="1">
    <source>
        <dbReference type="ARBA" id="ARBA00022786"/>
    </source>
</evidence>
<dbReference type="InterPro" id="IPR000569">
    <property type="entry name" value="HECT_dom"/>
</dbReference>
<dbReference type="InterPro" id="IPR035983">
    <property type="entry name" value="Hect_E3_ubiquitin_ligase"/>
</dbReference>
<dbReference type="SUPFAM" id="SSF56204">
    <property type="entry name" value="Hect, E3 ligase catalytic domain"/>
    <property type="match status" value="1"/>
</dbReference>
<keyword evidence="5" id="KW-1185">Reference proteome</keyword>
<dbReference type="PROSITE" id="PS50237">
    <property type="entry name" value="HECT"/>
    <property type="match status" value="1"/>
</dbReference>
<reference evidence="4 5" key="1">
    <citation type="journal article" date="2017" name="PLoS Biol.">
        <title>The sea cucumber genome provides insights into morphological evolution and visceral regeneration.</title>
        <authorList>
            <person name="Zhang X."/>
            <person name="Sun L."/>
            <person name="Yuan J."/>
            <person name="Sun Y."/>
            <person name="Gao Y."/>
            <person name="Zhang L."/>
            <person name="Li S."/>
            <person name="Dai H."/>
            <person name="Hamel J.F."/>
            <person name="Liu C."/>
            <person name="Yu Y."/>
            <person name="Liu S."/>
            <person name="Lin W."/>
            <person name="Guo K."/>
            <person name="Jin S."/>
            <person name="Xu P."/>
            <person name="Storey K.B."/>
            <person name="Huan P."/>
            <person name="Zhang T."/>
            <person name="Zhou Y."/>
            <person name="Zhang J."/>
            <person name="Lin C."/>
            <person name="Li X."/>
            <person name="Xing L."/>
            <person name="Huo D."/>
            <person name="Sun M."/>
            <person name="Wang L."/>
            <person name="Mercier A."/>
            <person name="Li F."/>
            <person name="Yang H."/>
            <person name="Xiang J."/>
        </authorList>
    </citation>
    <scope>NUCLEOTIDE SEQUENCE [LARGE SCALE GENOMIC DNA]</scope>
    <source>
        <strain evidence="4">Shaxun</strain>
        <tissue evidence="4">Muscle</tissue>
    </source>
</reference>
<feature type="non-terminal residue" evidence="4">
    <location>
        <position position="1"/>
    </location>
</feature>
<organism evidence="4 5">
    <name type="scientific">Stichopus japonicus</name>
    <name type="common">Sea cucumber</name>
    <dbReference type="NCBI Taxonomy" id="307972"/>
    <lineage>
        <taxon>Eukaryota</taxon>
        <taxon>Metazoa</taxon>
        <taxon>Echinodermata</taxon>
        <taxon>Eleutherozoa</taxon>
        <taxon>Echinozoa</taxon>
        <taxon>Holothuroidea</taxon>
        <taxon>Aspidochirotacea</taxon>
        <taxon>Aspidochirotida</taxon>
        <taxon>Stichopodidae</taxon>
        <taxon>Apostichopus</taxon>
    </lineage>
</organism>